<evidence type="ECO:0000313" key="8">
    <source>
        <dbReference type="EMBL" id="RYT79027.1"/>
    </source>
</evidence>
<name>A0A4Q5HB88_9BACE</name>
<sequence length="275" mass="29297">MKEKAIVLSVAGSDSSGGAGIQADIKTISALGGYAATAITAITVQNTLGVQAVHPVPAELVGEQMQAVMEDLRPDAIKIGMTGNVEIISEIARLLHQYSPRQVVLDPVMVSTSGHNLMTDEAVEAICTLLLPEVSLVTPNLHEAAVLLQQPIHTVDDMEHAAHLVYEKYHCACLVKGGHLTGNEMCDVLYDGHELHLFGARRIHSGNLHGTGCTLSSAIATFLAQGFPLYEAVELAKTYITKAIEAGKDLHIGQGNGPLCHFPYLVNPVNPLTEE</sequence>
<evidence type="ECO:0000256" key="5">
    <source>
        <dbReference type="ARBA" id="ARBA00022777"/>
    </source>
</evidence>
<keyword evidence="4" id="KW-0547">Nucleotide-binding</keyword>
<dbReference type="Gene3D" id="3.40.1190.20">
    <property type="match status" value="1"/>
</dbReference>
<keyword evidence="5 8" id="KW-0418">Kinase</keyword>
<dbReference type="GO" id="GO:0008902">
    <property type="term" value="F:hydroxymethylpyrimidine kinase activity"/>
    <property type="evidence" value="ECO:0007669"/>
    <property type="project" value="UniProtKB-EC"/>
</dbReference>
<dbReference type="FunFam" id="3.40.1190.20:FF:000003">
    <property type="entry name" value="Phosphomethylpyrimidine kinase ThiD"/>
    <property type="match status" value="1"/>
</dbReference>
<comment type="caution">
    <text evidence="8">The sequence shown here is derived from an EMBL/GenBank/DDBJ whole genome shotgun (WGS) entry which is preliminary data.</text>
</comment>
<gene>
    <name evidence="8" type="primary">thiD</name>
    <name evidence="8" type="ORF">EAJ06_15975</name>
</gene>
<evidence type="ECO:0000313" key="9">
    <source>
        <dbReference type="Proteomes" id="UP000291191"/>
    </source>
</evidence>
<accession>A0A4Q5HB88</accession>
<keyword evidence="9" id="KW-1185">Reference proteome</keyword>
<keyword evidence="3 8" id="KW-0808">Transferase</keyword>
<dbReference type="CDD" id="cd01169">
    <property type="entry name" value="HMPP_kinase"/>
    <property type="match status" value="1"/>
</dbReference>
<dbReference type="InterPro" id="IPR004399">
    <property type="entry name" value="HMP/HMP-P_kinase_dom"/>
</dbReference>
<comment type="pathway">
    <text evidence="1">Cofactor biosynthesis; thiamine diphosphate biosynthesis.</text>
</comment>
<dbReference type="GO" id="GO:0005524">
    <property type="term" value="F:ATP binding"/>
    <property type="evidence" value="ECO:0007669"/>
    <property type="project" value="UniProtKB-KW"/>
</dbReference>
<protein>
    <recommendedName>
        <fullName evidence="2">hydroxymethylpyrimidine kinase</fullName>
        <ecNumber evidence="2">2.7.1.49</ecNumber>
    </recommendedName>
</protein>
<dbReference type="PANTHER" id="PTHR20858">
    <property type="entry name" value="PHOSPHOMETHYLPYRIMIDINE KINASE"/>
    <property type="match status" value="1"/>
</dbReference>
<dbReference type="SUPFAM" id="SSF53613">
    <property type="entry name" value="Ribokinase-like"/>
    <property type="match status" value="1"/>
</dbReference>
<dbReference type="GO" id="GO:0008972">
    <property type="term" value="F:phosphomethylpyrimidine kinase activity"/>
    <property type="evidence" value="ECO:0007669"/>
    <property type="project" value="InterPro"/>
</dbReference>
<dbReference type="InterPro" id="IPR013749">
    <property type="entry name" value="PM/HMP-P_kinase-1"/>
</dbReference>
<dbReference type="InterPro" id="IPR029056">
    <property type="entry name" value="Ribokinase-like"/>
</dbReference>
<dbReference type="Pfam" id="PF08543">
    <property type="entry name" value="Phos_pyr_kin"/>
    <property type="match status" value="1"/>
</dbReference>
<dbReference type="EC" id="2.7.1.49" evidence="2"/>
<dbReference type="GO" id="GO:0009228">
    <property type="term" value="P:thiamine biosynthetic process"/>
    <property type="evidence" value="ECO:0007669"/>
    <property type="project" value="InterPro"/>
</dbReference>
<dbReference type="PANTHER" id="PTHR20858:SF17">
    <property type="entry name" value="HYDROXYMETHYLPYRIMIDINE_PHOSPHOMETHYLPYRIMIDINE KINASE THI20-RELATED"/>
    <property type="match status" value="1"/>
</dbReference>
<dbReference type="Proteomes" id="UP000291191">
    <property type="component" value="Unassembled WGS sequence"/>
</dbReference>
<evidence type="ECO:0000256" key="4">
    <source>
        <dbReference type="ARBA" id="ARBA00022741"/>
    </source>
</evidence>
<evidence type="ECO:0000256" key="3">
    <source>
        <dbReference type="ARBA" id="ARBA00022679"/>
    </source>
</evidence>
<keyword evidence="6" id="KW-0067">ATP-binding</keyword>
<dbReference type="NCBIfam" id="TIGR00097">
    <property type="entry name" value="HMP-P_kinase"/>
    <property type="match status" value="1"/>
</dbReference>
<evidence type="ECO:0000256" key="6">
    <source>
        <dbReference type="ARBA" id="ARBA00022840"/>
    </source>
</evidence>
<organism evidence="8 9">
    <name type="scientific">Bacteroides intestinalis</name>
    <dbReference type="NCBI Taxonomy" id="329854"/>
    <lineage>
        <taxon>Bacteria</taxon>
        <taxon>Pseudomonadati</taxon>
        <taxon>Bacteroidota</taxon>
        <taxon>Bacteroidia</taxon>
        <taxon>Bacteroidales</taxon>
        <taxon>Bacteroidaceae</taxon>
        <taxon>Bacteroides</taxon>
    </lineage>
</organism>
<evidence type="ECO:0000256" key="1">
    <source>
        <dbReference type="ARBA" id="ARBA00004948"/>
    </source>
</evidence>
<dbReference type="GO" id="GO:0005829">
    <property type="term" value="C:cytosol"/>
    <property type="evidence" value="ECO:0007669"/>
    <property type="project" value="TreeGrafter"/>
</dbReference>
<dbReference type="AlphaFoldDB" id="A0A4Q5HB88"/>
<reference evidence="8 9" key="1">
    <citation type="journal article" date="2019" name="Science, e1252229">
        <title>Invertible promoters mediate bacterial phase variation, antibiotic resistance, and host adaptation in the gut.</title>
        <authorList>
            <person name="Jiang X."/>
            <person name="Hall A.B."/>
            <person name="Arthur T.D."/>
            <person name="Plichta D.R."/>
            <person name="Covington C.T."/>
            <person name="Poyet M."/>
            <person name="Crothers J."/>
            <person name="Moses P.L."/>
            <person name="Tolonen A.C."/>
            <person name="Vlamakis H."/>
            <person name="Alm E.J."/>
            <person name="Xavier R.J."/>
        </authorList>
    </citation>
    <scope>NUCLEOTIDE SEQUENCE [LARGE SCALE GENOMIC DNA]</scope>
    <source>
        <strain evidence="9">bf_0095</strain>
    </source>
</reference>
<evidence type="ECO:0000259" key="7">
    <source>
        <dbReference type="Pfam" id="PF08543"/>
    </source>
</evidence>
<evidence type="ECO:0000256" key="2">
    <source>
        <dbReference type="ARBA" id="ARBA00012135"/>
    </source>
</evidence>
<dbReference type="OrthoDB" id="9810880at2"/>
<dbReference type="EMBL" id="RCXO01000021">
    <property type="protein sequence ID" value="RYT79027.1"/>
    <property type="molecule type" value="Genomic_DNA"/>
</dbReference>
<dbReference type="RefSeq" id="WP_117694399.1">
    <property type="nucleotide sequence ID" value="NZ_JAQDGM010000066.1"/>
</dbReference>
<feature type="domain" description="Pyridoxamine kinase/Phosphomethylpyrimidine kinase" evidence="7">
    <location>
        <begin position="14"/>
        <end position="259"/>
    </location>
</feature>
<proteinExistence type="predicted"/>